<evidence type="ECO:0000313" key="5">
    <source>
        <dbReference type="Proteomes" id="UP000504638"/>
    </source>
</evidence>
<evidence type="ECO:0000256" key="1">
    <source>
        <dbReference type="SAM" id="MobiDB-lite"/>
    </source>
</evidence>
<organism evidence="4">
    <name type="scientific">Eremomyces bilateralis CBS 781.70</name>
    <dbReference type="NCBI Taxonomy" id="1392243"/>
    <lineage>
        <taxon>Eukaryota</taxon>
        <taxon>Fungi</taxon>
        <taxon>Dikarya</taxon>
        <taxon>Ascomycota</taxon>
        <taxon>Pezizomycotina</taxon>
        <taxon>Dothideomycetes</taxon>
        <taxon>Dothideomycetes incertae sedis</taxon>
        <taxon>Eremomycetales</taxon>
        <taxon>Eremomycetaceae</taxon>
        <taxon>Eremomyces</taxon>
    </lineage>
</organism>
<dbReference type="SUPFAM" id="SSF49503">
    <property type="entry name" value="Cupredoxins"/>
    <property type="match status" value="1"/>
</dbReference>
<dbReference type="EMBL" id="ML975153">
    <property type="protein sequence ID" value="KAF1814440.1"/>
    <property type="molecule type" value="Genomic_DNA"/>
</dbReference>
<keyword evidence="5" id="KW-1185">Reference proteome</keyword>
<accession>A0A6G1G962</accession>
<feature type="signal peptide" evidence="3">
    <location>
        <begin position="1"/>
        <end position="22"/>
    </location>
</feature>
<dbReference type="Gene3D" id="2.60.40.420">
    <property type="entry name" value="Cupredoxins - blue copper proteins"/>
    <property type="match status" value="1"/>
</dbReference>
<evidence type="ECO:0000313" key="6">
    <source>
        <dbReference type="RefSeq" id="XP_033536071.1"/>
    </source>
</evidence>
<dbReference type="OrthoDB" id="2331100at2759"/>
<dbReference type="InterPro" id="IPR052953">
    <property type="entry name" value="Ser-rich/MCO-related"/>
</dbReference>
<dbReference type="AlphaFoldDB" id="A0A6G1G962"/>
<dbReference type="PANTHER" id="PTHR34883:SF8">
    <property type="entry name" value="EXTRACELLULAR SERINE-RICH PROTEIN (AFU_ORTHOLOGUE AFUA_6G00670)"/>
    <property type="match status" value="1"/>
</dbReference>
<feature type="compositionally biased region" description="Low complexity" evidence="1">
    <location>
        <begin position="46"/>
        <end position="62"/>
    </location>
</feature>
<keyword evidence="2" id="KW-1133">Transmembrane helix</keyword>
<feature type="compositionally biased region" description="Low complexity" evidence="1">
    <location>
        <begin position="209"/>
        <end position="226"/>
    </location>
</feature>
<keyword evidence="2" id="KW-0812">Transmembrane</keyword>
<keyword evidence="3" id="KW-0732">Signal</keyword>
<evidence type="ECO:0000313" key="4">
    <source>
        <dbReference type="EMBL" id="KAF1814440.1"/>
    </source>
</evidence>
<sequence>MKFLSFPQLLGGFATVGSVVLAMPQAPNDNAIPTGSTVNFVTGKPSATSASRQSSSNTASRTGSANPGKATHIISVGKADHKFTPDSIEAAAGDTVLFQFFPANHSVARAEYNHPCVGWEKFHDDENGMFFSGFRPVDKILSSPPEYSIQINDTEPIFFYCTAPGSCINYQMVGVINPNSPDVLGTQKNEAAQAAYMLQPGEPFPPESGPTSTGSAGPGSTSASGANGSGSSGGSKLSGGAIAGIVIGSVMAVVLVVLLWWLVARNKSLRDTLTRSSATVNPTYHPPGGVAEPQAFQSGGTIFVPIQADSLRHSGVSSPPPPGYMQEADVGSPRNSHRDTFADFGGVYQNPVSGQDNKPTRDPPNEPASAVHEMYAPVPQNPNQP</sequence>
<reference evidence="4 6" key="1">
    <citation type="submission" date="2020-01" db="EMBL/GenBank/DDBJ databases">
        <authorList>
            <consortium name="DOE Joint Genome Institute"/>
            <person name="Haridas S."/>
            <person name="Albert R."/>
            <person name="Binder M."/>
            <person name="Bloem J."/>
            <person name="Labutti K."/>
            <person name="Salamov A."/>
            <person name="Andreopoulos B."/>
            <person name="Baker S.E."/>
            <person name="Barry K."/>
            <person name="Bills G."/>
            <person name="Bluhm B.H."/>
            <person name="Cannon C."/>
            <person name="Castanera R."/>
            <person name="Culley D.E."/>
            <person name="Daum C."/>
            <person name="Ezra D."/>
            <person name="Gonzalez J.B."/>
            <person name="Henrissat B."/>
            <person name="Kuo A."/>
            <person name="Liang C."/>
            <person name="Lipzen A."/>
            <person name="Lutzoni F."/>
            <person name="Magnuson J."/>
            <person name="Mondo S."/>
            <person name="Nolan M."/>
            <person name="Ohm R."/>
            <person name="Pangilinan J."/>
            <person name="Park H.-J."/>
            <person name="Ramirez L."/>
            <person name="Alfaro M."/>
            <person name="Sun H."/>
            <person name="Tritt A."/>
            <person name="Yoshinaga Y."/>
            <person name="Zwiers L.-H."/>
            <person name="Turgeon B.G."/>
            <person name="Goodwin S.B."/>
            <person name="Spatafora J.W."/>
            <person name="Crous P.W."/>
            <person name="Grigoriev I.V."/>
        </authorList>
    </citation>
    <scope>NUCLEOTIDE SEQUENCE</scope>
    <source>
        <strain evidence="4 6">CBS 781.70</strain>
    </source>
</reference>
<evidence type="ECO:0000256" key="3">
    <source>
        <dbReference type="SAM" id="SignalP"/>
    </source>
</evidence>
<evidence type="ECO:0000256" key="2">
    <source>
        <dbReference type="SAM" id="Phobius"/>
    </source>
</evidence>
<feature type="chain" id="PRO_5044631926" description="Extracellular serine-rich protein" evidence="3">
    <location>
        <begin position="23"/>
        <end position="385"/>
    </location>
</feature>
<evidence type="ECO:0008006" key="7">
    <source>
        <dbReference type="Google" id="ProtNLM"/>
    </source>
</evidence>
<feature type="region of interest" description="Disordered" evidence="1">
    <location>
        <begin position="312"/>
        <end position="385"/>
    </location>
</feature>
<dbReference type="GeneID" id="54419629"/>
<dbReference type="InterPro" id="IPR008972">
    <property type="entry name" value="Cupredoxin"/>
</dbReference>
<protein>
    <recommendedName>
        <fullName evidence="7">Extracellular serine-rich protein</fullName>
    </recommendedName>
</protein>
<dbReference type="Proteomes" id="UP000504638">
    <property type="component" value="Unplaced"/>
</dbReference>
<name>A0A6G1G962_9PEZI</name>
<proteinExistence type="predicted"/>
<reference evidence="6" key="2">
    <citation type="submission" date="2020-04" db="EMBL/GenBank/DDBJ databases">
        <authorList>
            <consortium name="NCBI Genome Project"/>
        </authorList>
    </citation>
    <scope>NUCLEOTIDE SEQUENCE</scope>
    <source>
        <strain evidence="6">CBS 781.70</strain>
    </source>
</reference>
<feature type="region of interest" description="Disordered" evidence="1">
    <location>
        <begin position="43"/>
        <end position="70"/>
    </location>
</feature>
<gene>
    <name evidence="4 6" type="ORF">P152DRAFT_456693</name>
</gene>
<feature type="region of interest" description="Disordered" evidence="1">
    <location>
        <begin position="199"/>
        <end position="234"/>
    </location>
</feature>
<keyword evidence="2" id="KW-0472">Membrane</keyword>
<dbReference type="PANTHER" id="PTHR34883">
    <property type="entry name" value="SERINE-RICH PROTEIN, PUTATIVE-RELATED-RELATED"/>
    <property type="match status" value="1"/>
</dbReference>
<feature type="transmembrane region" description="Helical" evidence="2">
    <location>
        <begin position="241"/>
        <end position="263"/>
    </location>
</feature>
<dbReference type="RefSeq" id="XP_033536071.1">
    <property type="nucleotide sequence ID" value="XM_033679059.1"/>
</dbReference>
<dbReference type="CDD" id="cd00920">
    <property type="entry name" value="Cupredoxin"/>
    <property type="match status" value="1"/>
</dbReference>
<reference evidence="6" key="3">
    <citation type="submission" date="2025-04" db="UniProtKB">
        <authorList>
            <consortium name="RefSeq"/>
        </authorList>
    </citation>
    <scope>IDENTIFICATION</scope>
    <source>
        <strain evidence="6">CBS 781.70</strain>
    </source>
</reference>